<dbReference type="EMBL" id="JBBMFL010000001">
    <property type="protein sequence ID" value="MEQ2543590.1"/>
    <property type="molecule type" value="Genomic_DNA"/>
</dbReference>
<protein>
    <recommendedName>
        <fullName evidence="3">DUF4493 domain-containing protein</fullName>
    </recommendedName>
</protein>
<dbReference type="PROSITE" id="PS51257">
    <property type="entry name" value="PROKAR_LIPOPROTEIN"/>
    <property type="match status" value="1"/>
</dbReference>
<comment type="caution">
    <text evidence="1">The sequence shown here is derived from an EMBL/GenBank/DDBJ whole genome shotgun (WGS) entry which is preliminary data.</text>
</comment>
<organism evidence="1 2">
    <name type="scientific">Alistipes intestinihominis</name>
    <dbReference type="NCBI Taxonomy" id="3133172"/>
    <lineage>
        <taxon>Bacteria</taxon>
        <taxon>Pseudomonadati</taxon>
        <taxon>Bacteroidota</taxon>
        <taxon>Bacteroidia</taxon>
        <taxon>Bacteroidales</taxon>
        <taxon>Rikenellaceae</taxon>
        <taxon>Alistipes</taxon>
    </lineage>
</organism>
<sequence>MRKYSMYTFTVAMLAGMILTGCSSSEEIPGGIPDNGPKLMIETRSADAAEAAYAHRAILVSEGNIADAKSAADAASLGAFSVEPGSYTVYAVASSDEANLTFTGVAASNAVADARVKITDISAQIPELLVGNSDVVTVGAEGAAAALQLKRVVASVTVTVSGLENVDAESITLTIGNMYDQVSLDGAFSKSGAAFASKSLVLTKNAEGKFVGNAIVMPTDTEASNLSLTYSVNGTDYTSTPAGRIAANGQYELATTVEAGSSSSKVNLNSAITYAAWDSTVVNLSDSFTIDETTPDKQWMGPTALPISGTAAPGYDNFWASSDGGDSGWGETFWQYNLYDGNKTDGSNYWCPAEWDRTAPIWYINLGAAKQGVTIDYWNKAGGKGGQKIKTMDIYASNTRADYGGGNADWVKIMTFTSDKTTPTTDAGAQVTTGKIAFSEDGSVSYQYVKCVMTSKVNTDGATITDVLDVNVGELEVSTWEYK</sequence>
<dbReference type="RefSeq" id="WP_242493120.1">
    <property type="nucleotide sequence ID" value="NZ_JBBMFL010000001.1"/>
</dbReference>
<gene>
    <name evidence="1" type="ORF">WMO46_01310</name>
</gene>
<evidence type="ECO:0000313" key="2">
    <source>
        <dbReference type="Proteomes" id="UP001460202"/>
    </source>
</evidence>
<keyword evidence="2" id="KW-1185">Reference proteome</keyword>
<accession>A0ABV1GT73</accession>
<dbReference type="Gene3D" id="2.60.120.260">
    <property type="entry name" value="Galactose-binding domain-like"/>
    <property type="match status" value="1"/>
</dbReference>
<reference evidence="1 2" key="1">
    <citation type="submission" date="2024-03" db="EMBL/GenBank/DDBJ databases">
        <title>Human intestinal bacterial collection.</title>
        <authorList>
            <person name="Pauvert C."/>
            <person name="Hitch T.C.A."/>
            <person name="Clavel T."/>
        </authorList>
    </citation>
    <scope>NUCLEOTIDE SEQUENCE [LARGE SCALE GENOMIC DNA]</scope>
    <source>
        <strain evidence="1 2">CLA-KB-H122</strain>
    </source>
</reference>
<name>A0ABV1GT73_9BACT</name>
<proteinExistence type="predicted"/>
<dbReference type="Proteomes" id="UP001460202">
    <property type="component" value="Unassembled WGS sequence"/>
</dbReference>
<evidence type="ECO:0008006" key="3">
    <source>
        <dbReference type="Google" id="ProtNLM"/>
    </source>
</evidence>
<dbReference type="GeneID" id="78179493"/>
<evidence type="ECO:0000313" key="1">
    <source>
        <dbReference type="EMBL" id="MEQ2543590.1"/>
    </source>
</evidence>